<comment type="similarity">
    <text evidence="10">Belongs to the methyl-accepting chemotaxis (MCP) protein family.</text>
</comment>
<keyword evidence="2" id="KW-1003">Cell membrane</keyword>
<dbReference type="PROSITE" id="PS50192">
    <property type="entry name" value="T_SNARE"/>
    <property type="match status" value="1"/>
</dbReference>
<dbReference type="CDD" id="cd11386">
    <property type="entry name" value="MCP_signal"/>
    <property type="match status" value="1"/>
</dbReference>
<dbReference type="NCBIfam" id="TIGR00229">
    <property type="entry name" value="sensory_box"/>
    <property type="match status" value="1"/>
</dbReference>
<dbReference type="InterPro" id="IPR000014">
    <property type="entry name" value="PAS"/>
</dbReference>
<proteinExistence type="inferred from homology"/>
<dbReference type="PANTHER" id="PTHR32089:SF74">
    <property type="entry name" value="METHYL-ACCEPTING CHEMOTAXIS PROTEIN AER"/>
    <property type="match status" value="1"/>
</dbReference>
<dbReference type="GO" id="GO:0004888">
    <property type="term" value="F:transmembrane signaling receptor activity"/>
    <property type="evidence" value="ECO:0007669"/>
    <property type="project" value="InterPro"/>
</dbReference>
<dbReference type="Gene3D" id="1.10.287.950">
    <property type="entry name" value="Methyl-accepting chemotaxis protein"/>
    <property type="match status" value="1"/>
</dbReference>
<dbReference type="eggNOG" id="COG0840">
    <property type="taxonomic scope" value="Bacteria"/>
</dbReference>
<sequence>MKLNLPISGRQVSLPPHCNILSTTDLKGTLTYVNPDFVAISGFSEDELIGRNHNLVRHPDMPPAAFAHLWQSLKAGRSWMGLVKNRCKNGDHYWVSAYVTPMRRDGRIVEYQSVRTAASDAQIAAAEALYAELRAGRTPRVLRPPRLSLGARLALISGLLPAFAALTLSLAGDLPALPLVTAASALGLTLGLIVHQALRPLERLATQARRHADNPLSQWLYSGRNDAFGAIAFALHSLQAEAGAVVGRIADSARQLSGEAAQLASAVDHHNSATLQQRAQTEQVASAMGQMTVSVQEVAHNAQLSASAASEADQESQEGRQLVDATCQGIAELADGLRASHDQVEQLAARSHEIGQVLTVIGDIAGRTNLLALNAAIEAARAGEAGRGFAVVAEEVRALAQRTQDSTQQIERIIGSLQASVEQAVACMAGSRQQAQAIAAEARQAAQALHGITQRVGRISDMNIQIASAVEQQSAVGDDIQRNLQGIRQACTGTTEASARSHHSAGQLANLAERLQLLVEQFWSQRQGRPG</sequence>
<dbReference type="CDD" id="cd00130">
    <property type="entry name" value="PAS"/>
    <property type="match status" value="1"/>
</dbReference>
<evidence type="ECO:0000256" key="9">
    <source>
        <dbReference type="ARBA" id="ARBA00023224"/>
    </source>
</evidence>
<keyword evidence="3" id="KW-0488">Methylation</keyword>
<feature type="domain" description="PAS" evidence="13">
    <location>
        <begin position="25"/>
        <end position="60"/>
    </location>
</feature>
<dbReference type="STRING" id="399739.Pmen_4451"/>
<dbReference type="InterPro" id="IPR004089">
    <property type="entry name" value="MCPsignal_dom"/>
</dbReference>
<dbReference type="PROSITE" id="PS50111">
    <property type="entry name" value="CHEMOTAXIS_TRANSDUC_2"/>
    <property type="match status" value="1"/>
</dbReference>
<dbReference type="KEGG" id="pmy:Pmen_4451"/>
<dbReference type="FunFam" id="3.30.450.20:FF:000046">
    <property type="entry name" value="Aerotaxis sensor receptor"/>
    <property type="match status" value="1"/>
</dbReference>
<evidence type="ECO:0000259" key="14">
    <source>
        <dbReference type="PROSITE" id="PS50192"/>
    </source>
</evidence>
<dbReference type="EMBL" id="CP000680">
    <property type="protein sequence ID" value="ABP87198.1"/>
    <property type="molecule type" value="Genomic_DNA"/>
</dbReference>
<accession>A4Y0T2</accession>
<dbReference type="InterPro" id="IPR035965">
    <property type="entry name" value="PAS-like_dom_sf"/>
</dbReference>
<evidence type="ECO:0000259" key="12">
    <source>
        <dbReference type="PROSITE" id="PS50111"/>
    </source>
</evidence>
<evidence type="ECO:0000256" key="7">
    <source>
        <dbReference type="ARBA" id="ARBA00022989"/>
    </source>
</evidence>
<protein>
    <submittedName>
        <fullName evidence="15">Methyl-accepting chemotaxis sensory transducer</fullName>
    </submittedName>
</protein>
<dbReference type="OrthoDB" id="5675566at2"/>
<dbReference type="InterPro" id="IPR004090">
    <property type="entry name" value="Chemotax_Me-accpt_rcpt"/>
</dbReference>
<feature type="domain" description="Methyl-accepting transducer" evidence="12">
    <location>
        <begin position="252"/>
        <end position="488"/>
    </location>
</feature>
<dbReference type="AlphaFoldDB" id="A4Y0T2"/>
<dbReference type="PATRIC" id="fig|399739.8.peg.4513"/>
<dbReference type="InterPro" id="IPR013655">
    <property type="entry name" value="PAS_fold_3"/>
</dbReference>
<dbReference type="Gene3D" id="3.30.450.20">
    <property type="entry name" value="PAS domain"/>
    <property type="match status" value="1"/>
</dbReference>
<dbReference type="SUPFAM" id="SSF55785">
    <property type="entry name" value="PYP-like sensor domain (PAS domain)"/>
    <property type="match status" value="1"/>
</dbReference>
<dbReference type="SMART" id="SM00283">
    <property type="entry name" value="MA"/>
    <property type="match status" value="1"/>
</dbReference>
<dbReference type="PRINTS" id="PR00260">
    <property type="entry name" value="CHEMTRNSDUCR"/>
</dbReference>
<feature type="domain" description="T-SNARE coiled-coil homology" evidence="14">
    <location>
        <begin position="439"/>
        <end position="485"/>
    </location>
</feature>
<reference evidence="15" key="1">
    <citation type="submission" date="2007-04" db="EMBL/GenBank/DDBJ databases">
        <title>Complete sequence of Pseudomonas mendocina ymp.</title>
        <authorList>
            <consortium name="US DOE Joint Genome Institute"/>
            <person name="Copeland A."/>
            <person name="Lucas S."/>
            <person name="Lapidus A."/>
            <person name="Barry K."/>
            <person name="Glavina del Rio T."/>
            <person name="Dalin E."/>
            <person name="Tice H."/>
            <person name="Pitluck S."/>
            <person name="Kiss H."/>
            <person name="Brettin T."/>
            <person name="Detter J.C."/>
            <person name="Bruce D."/>
            <person name="Han C."/>
            <person name="Schmutz J."/>
            <person name="Larimer F."/>
            <person name="Land M."/>
            <person name="Hauser L."/>
            <person name="Kyrpides N."/>
            <person name="Mikhailova N."/>
            <person name="Hersman L."/>
            <person name="Dubois J."/>
            <person name="Maurice P."/>
            <person name="Richardson P."/>
        </authorList>
    </citation>
    <scope>NUCLEOTIDE SEQUENCE [LARGE SCALE GENOMIC DNA]</scope>
    <source>
        <strain evidence="15">Ymp</strain>
    </source>
</reference>
<evidence type="ECO:0000256" key="1">
    <source>
        <dbReference type="ARBA" id="ARBA00004429"/>
    </source>
</evidence>
<evidence type="ECO:0000256" key="3">
    <source>
        <dbReference type="ARBA" id="ARBA00022481"/>
    </source>
</evidence>
<dbReference type="HOGENOM" id="CLU_000445_107_26_6"/>
<dbReference type="Pfam" id="PF08447">
    <property type="entry name" value="PAS_3"/>
    <property type="match status" value="1"/>
</dbReference>
<evidence type="ECO:0000256" key="10">
    <source>
        <dbReference type="ARBA" id="ARBA00029447"/>
    </source>
</evidence>
<evidence type="ECO:0000256" key="2">
    <source>
        <dbReference type="ARBA" id="ARBA00022475"/>
    </source>
</evidence>
<keyword evidence="5" id="KW-0997">Cell inner membrane</keyword>
<dbReference type="InterPro" id="IPR000727">
    <property type="entry name" value="T_SNARE_dom"/>
</dbReference>
<comment type="subcellular location">
    <subcellularLocation>
        <location evidence="1">Cell inner membrane</location>
        <topology evidence="1">Multi-pass membrane protein</topology>
    </subcellularLocation>
</comment>
<dbReference type="PANTHER" id="PTHR32089">
    <property type="entry name" value="METHYL-ACCEPTING CHEMOTAXIS PROTEIN MCPB"/>
    <property type="match status" value="1"/>
</dbReference>
<evidence type="ECO:0000256" key="6">
    <source>
        <dbReference type="ARBA" id="ARBA00022692"/>
    </source>
</evidence>
<keyword evidence="6" id="KW-0812">Transmembrane</keyword>
<keyword evidence="8" id="KW-0472">Membrane</keyword>
<dbReference type="Pfam" id="PF00015">
    <property type="entry name" value="MCPsignal"/>
    <property type="match status" value="1"/>
</dbReference>
<evidence type="ECO:0000256" key="5">
    <source>
        <dbReference type="ARBA" id="ARBA00022519"/>
    </source>
</evidence>
<gene>
    <name evidence="15" type="ordered locus">Pmen_4451</name>
</gene>
<dbReference type="PROSITE" id="PS50112">
    <property type="entry name" value="PAS"/>
    <property type="match status" value="1"/>
</dbReference>
<evidence type="ECO:0000256" key="11">
    <source>
        <dbReference type="PROSITE-ProRule" id="PRU00284"/>
    </source>
</evidence>
<name>A4Y0T2_ECTM1</name>
<dbReference type="GO" id="GO:0007165">
    <property type="term" value="P:signal transduction"/>
    <property type="evidence" value="ECO:0007669"/>
    <property type="project" value="UniProtKB-KW"/>
</dbReference>
<evidence type="ECO:0000256" key="8">
    <source>
        <dbReference type="ARBA" id="ARBA00023136"/>
    </source>
</evidence>
<keyword evidence="7" id="KW-1133">Transmembrane helix</keyword>
<dbReference type="GO" id="GO:0052131">
    <property type="term" value="P:positive aerotaxis"/>
    <property type="evidence" value="ECO:0007669"/>
    <property type="project" value="UniProtKB-ARBA"/>
</dbReference>
<evidence type="ECO:0000313" key="15">
    <source>
        <dbReference type="EMBL" id="ABP87198.1"/>
    </source>
</evidence>
<evidence type="ECO:0000259" key="13">
    <source>
        <dbReference type="PROSITE" id="PS50112"/>
    </source>
</evidence>
<dbReference type="GO" id="GO:0005886">
    <property type="term" value="C:plasma membrane"/>
    <property type="evidence" value="ECO:0007669"/>
    <property type="project" value="UniProtKB-SubCell"/>
</dbReference>
<dbReference type="FunFam" id="1.10.287.950:FF:000001">
    <property type="entry name" value="Methyl-accepting chemotaxis sensory transducer"/>
    <property type="match status" value="1"/>
</dbReference>
<evidence type="ECO:0000256" key="4">
    <source>
        <dbReference type="ARBA" id="ARBA00022500"/>
    </source>
</evidence>
<dbReference type="SUPFAM" id="SSF58104">
    <property type="entry name" value="Methyl-accepting chemotaxis protein (MCP) signaling domain"/>
    <property type="match status" value="1"/>
</dbReference>
<organism evidence="15">
    <name type="scientific">Ectopseudomonas mendocina (strain ymp)</name>
    <name type="common">Pseudomonas mendocina</name>
    <dbReference type="NCBI Taxonomy" id="399739"/>
    <lineage>
        <taxon>Bacteria</taxon>
        <taxon>Pseudomonadati</taxon>
        <taxon>Pseudomonadota</taxon>
        <taxon>Gammaproteobacteria</taxon>
        <taxon>Pseudomonadales</taxon>
        <taxon>Pseudomonadaceae</taxon>
        <taxon>Ectopseudomonas</taxon>
    </lineage>
</organism>
<keyword evidence="4" id="KW-0145">Chemotaxis</keyword>
<keyword evidence="9 11" id="KW-0807">Transducer</keyword>